<dbReference type="Gene3D" id="2.60.120.620">
    <property type="entry name" value="q2cbj1_9rhob like domain"/>
    <property type="match status" value="1"/>
</dbReference>
<dbReference type="PANTHER" id="PTHR14049:SF9">
    <property type="entry name" value="PROCOLLAGEN-PROLINE 3-DIOXYGENASE"/>
    <property type="match status" value="1"/>
</dbReference>
<dbReference type="PANTHER" id="PTHR14049">
    <property type="entry name" value="LEPRECAN 1"/>
    <property type="match status" value="1"/>
</dbReference>
<organism evidence="2">
    <name type="scientific">Grammatophora oceanica</name>
    <dbReference type="NCBI Taxonomy" id="210454"/>
    <lineage>
        <taxon>Eukaryota</taxon>
        <taxon>Sar</taxon>
        <taxon>Stramenopiles</taxon>
        <taxon>Ochrophyta</taxon>
        <taxon>Bacillariophyta</taxon>
        <taxon>Fragilariophyceae</taxon>
        <taxon>Fragilariophycidae</taxon>
        <taxon>Rhabdonematales</taxon>
        <taxon>Grammatophoraceae</taxon>
        <taxon>Grammatophora</taxon>
    </lineage>
</organism>
<dbReference type="PROSITE" id="PS51471">
    <property type="entry name" value="FE2OG_OXY"/>
    <property type="match status" value="1"/>
</dbReference>
<evidence type="ECO:0000259" key="1">
    <source>
        <dbReference type="PROSITE" id="PS51471"/>
    </source>
</evidence>
<dbReference type="GO" id="GO:0032963">
    <property type="term" value="P:collagen metabolic process"/>
    <property type="evidence" value="ECO:0007669"/>
    <property type="project" value="InterPro"/>
</dbReference>
<dbReference type="InterPro" id="IPR005123">
    <property type="entry name" value="Oxoglu/Fe-dep_dioxygenase_dom"/>
</dbReference>
<dbReference type="InterPro" id="IPR039575">
    <property type="entry name" value="P3H"/>
</dbReference>
<name>A0A7S1YAX2_9STRA</name>
<dbReference type="Pfam" id="PF13640">
    <property type="entry name" value="2OG-FeII_Oxy_3"/>
    <property type="match status" value="1"/>
</dbReference>
<dbReference type="AlphaFoldDB" id="A0A7S1YAX2"/>
<dbReference type="InterPro" id="IPR044862">
    <property type="entry name" value="Pro_4_hyd_alph_FE2OG_OXY"/>
</dbReference>
<protein>
    <recommendedName>
        <fullName evidence="1">Fe2OG dioxygenase domain-containing protein</fullName>
    </recommendedName>
</protein>
<gene>
    <name evidence="2" type="ORF">GOCE00092_LOCUS15438</name>
</gene>
<proteinExistence type="predicted"/>
<sequence length="170" mass="19183">MLMAIRKRAHSAAEEAMGLCPGTLKIDYTHFTQKRAGGTHDTHSDNCFALYASEDRPVPGCDESRHHAYPFTNRVVSSILYLNEDFEGGEFYWADQRTGEPKTVVRPKPGRMMVFSSGAESLHGALPVTDRKEEEPSRRLALAMWFGTDASREEAEPVFNERVDEMETEL</sequence>
<evidence type="ECO:0000313" key="2">
    <source>
        <dbReference type="EMBL" id="CAD9287916.1"/>
    </source>
</evidence>
<feature type="domain" description="Fe2OG dioxygenase" evidence="1">
    <location>
        <begin position="25"/>
        <end position="148"/>
    </location>
</feature>
<accession>A0A7S1YAX2</accession>
<dbReference type="EMBL" id="HBGK01029619">
    <property type="protein sequence ID" value="CAD9287916.1"/>
    <property type="molecule type" value="Transcribed_RNA"/>
</dbReference>
<reference evidence="2" key="1">
    <citation type="submission" date="2021-01" db="EMBL/GenBank/DDBJ databases">
        <authorList>
            <person name="Corre E."/>
            <person name="Pelletier E."/>
            <person name="Niang G."/>
            <person name="Scheremetjew M."/>
            <person name="Finn R."/>
            <person name="Kale V."/>
            <person name="Holt S."/>
            <person name="Cochrane G."/>
            <person name="Meng A."/>
            <person name="Brown T."/>
            <person name="Cohen L."/>
        </authorList>
    </citation>
    <scope>NUCLEOTIDE SEQUENCE</scope>
    <source>
        <strain evidence="2">CCMP 410</strain>
    </source>
</reference>